<sequence length="606" mass="67160">MGSVLSFSPRHLTPKNTAAMLRQSYFCGKPQWGPQDVPDLTGKVIIVTGGNAGIGRETVKVLLEHNAKVYMASRNASKAGQAIDELEQQTGKRAVFLQLDLADLGSVKNAAAEFRSLETELHVLYNNGGIMVPPVEEITAAGDDLTFGTNVLGHFYLTKLLLPTLLATQGARIITLTSMIHYVATIDYATFIEGPKRRKRSPLDLYAQSKWADAVMAVELARRYAPQGIVSHSINPGNLKTDISQHSRGIVTFFTKVLLIYPPAWGAISQLWAGTSPEAGALNGKYIAPGEVRGAACGMIIYLYNLCDELQILIPLPMKKTSIDVGSLDNTRHGARKGAHSTKLPQRLIHLHSRMRFAFSTHRRTLCSRPFKIQLLVVARWPDFFRPIPDAHEPPPRLVEVSMQLMAWRAQLQSCPPNIHEKSLPQSCGPNPLTVERLLFILDALLEGPKAPDGDVTCRVSMRGREIRYEILATIHLNLPSTFVLNDLLDAPTLWTHISIFFFRQPTNREPPGAWIALCCAICPKTTPPSPPPRQAFVDVGCVTWTKSPFSRICPPPSHAVKCVTPADFRPLSGTHLFARHHQSPIRGDPLATHFYHREQRAKNRI</sequence>
<evidence type="ECO:0000313" key="5">
    <source>
        <dbReference type="Proteomes" id="UP000815677"/>
    </source>
</evidence>
<keyword evidence="3" id="KW-0560">Oxidoreductase</keyword>
<dbReference type="InterPro" id="IPR036291">
    <property type="entry name" value="NAD(P)-bd_dom_sf"/>
</dbReference>
<proteinExistence type="inferred from homology"/>
<keyword evidence="2" id="KW-0521">NADP</keyword>
<gene>
    <name evidence="4" type="ORF">MCHLO_12643</name>
</gene>
<evidence type="ECO:0000256" key="2">
    <source>
        <dbReference type="ARBA" id="ARBA00022857"/>
    </source>
</evidence>
<dbReference type="SUPFAM" id="SSF51735">
    <property type="entry name" value="NAD(P)-binding Rossmann-fold domains"/>
    <property type="match status" value="1"/>
</dbReference>
<accession>A0ABQ0LYX5</accession>
<dbReference type="Pfam" id="PF00106">
    <property type="entry name" value="adh_short"/>
    <property type="match status" value="1"/>
</dbReference>
<dbReference type="PANTHER" id="PTHR24320">
    <property type="entry name" value="RETINOL DEHYDROGENASE"/>
    <property type="match status" value="1"/>
</dbReference>
<comment type="similarity">
    <text evidence="1">Belongs to the short-chain dehydrogenases/reductases (SDR) family.</text>
</comment>
<keyword evidence="5" id="KW-1185">Reference proteome</keyword>
<protein>
    <submittedName>
        <fullName evidence="4">NAD(P)-binding protein</fullName>
    </submittedName>
</protein>
<dbReference type="EMBL" id="DF849179">
    <property type="protein sequence ID" value="GAT55929.1"/>
    <property type="molecule type" value="Genomic_DNA"/>
</dbReference>
<dbReference type="PRINTS" id="PR00081">
    <property type="entry name" value="GDHRDH"/>
</dbReference>
<dbReference type="PANTHER" id="PTHR24320:SF282">
    <property type="entry name" value="WW DOMAIN-CONTAINING OXIDOREDUCTASE"/>
    <property type="match status" value="1"/>
</dbReference>
<dbReference type="Proteomes" id="UP000815677">
    <property type="component" value="Unassembled WGS sequence"/>
</dbReference>
<evidence type="ECO:0000313" key="4">
    <source>
        <dbReference type="EMBL" id="GAT55929.1"/>
    </source>
</evidence>
<reference evidence="4" key="1">
    <citation type="submission" date="2014-09" db="EMBL/GenBank/DDBJ databases">
        <title>Genome sequence of the luminous mushroom Mycena chlorophos for searching fungal bioluminescence genes.</title>
        <authorList>
            <person name="Tanaka Y."/>
            <person name="Kasuga D."/>
            <person name="Oba Y."/>
            <person name="Hase S."/>
            <person name="Sato K."/>
            <person name="Oba Y."/>
            <person name="Sakakibara Y."/>
        </authorList>
    </citation>
    <scope>NUCLEOTIDE SEQUENCE</scope>
</reference>
<name>A0ABQ0LYX5_MYCCL</name>
<dbReference type="Gene3D" id="3.40.50.720">
    <property type="entry name" value="NAD(P)-binding Rossmann-like Domain"/>
    <property type="match status" value="1"/>
</dbReference>
<evidence type="ECO:0000256" key="3">
    <source>
        <dbReference type="ARBA" id="ARBA00023002"/>
    </source>
</evidence>
<dbReference type="InterPro" id="IPR002347">
    <property type="entry name" value="SDR_fam"/>
</dbReference>
<evidence type="ECO:0000256" key="1">
    <source>
        <dbReference type="ARBA" id="ARBA00006484"/>
    </source>
</evidence>
<organism evidence="4 5">
    <name type="scientific">Mycena chlorophos</name>
    <name type="common">Agaric fungus</name>
    <name type="synonym">Agaricus chlorophos</name>
    <dbReference type="NCBI Taxonomy" id="658473"/>
    <lineage>
        <taxon>Eukaryota</taxon>
        <taxon>Fungi</taxon>
        <taxon>Dikarya</taxon>
        <taxon>Basidiomycota</taxon>
        <taxon>Agaricomycotina</taxon>
        <taxon>Agaricomycetes</taxon>
        <taxon>Agaricomycetidae</taxon>
        <taxon>Agaricales</taxon>
        <taxon>Marasmiineae</taxon>
        <taxon>Mycenaceae</taxon>
        <taxon>Mycena</taxon>
    </lineage>
</organism>